<dbReference type="EMBL" id="BROD01000001">
    <property type="protein sequence ID" value="GKX65286.1"/>
    <property type="molecule type" value="Genomic_DNA"/>
</dbReference>
<comment type="caution">
    <text evidence="1">The sequence shown here is derived from an EMBL/GenBank/DDBJ whole genome shotgun (WGS) entry which is preliminary data.</text>
</comment>
<reference evidence="1" key="1">
    <citation type="journal article" date="2025" name="Int. J. Syst. Evol. Microbiol.">
        <title>Inconstantimicrobium mannanitabidum sp. nov., a novel member of the family Clostridiaceae isolated from anoxic soil under the treatment of reductive soil disinfestation.</title>
        <authorList>
            <person name="Ueki A."/>
            <person name="Tonouchi A."/>
            <person name="Honma S."/>
            <person name="Kaku N."/>
            <person name="Ueki K."/>
        </authorList>
    </citation>
    <scope>NUCLEOTIDE SEQUENCE</scope>
    <source>
        <strain evidence="1">TW13</strain>
    </source>
</reference>
<sequence>MRLIDFKLEKYNVNIHINIKNLLKTLAVLTFFIILTMYYVITMYKSLDLDKNGVVCKGTLTNYGIRFGRPSTRYVEYTFKVNNSIYSSNNNILTIFSQNFHVLKPANIEGWNKIINTNTIDILYLPKNPKINKPTINRDDLMQYVEFSFFCLLFMFFSGLKSIFNAETIYEEYILTKKKIRKTIRKKREVKHYFLWNIENL</sequence>
<evidence type="ECO:0000313" key="2">
    <source>
        <dbReference type="Proteomes" id="UP001058074"/>
    </source>
</evidence>
<proteinExistence type="predicted"/>
<keyword evidence="2" id="KW-1185">Reference proteome</keyword>
<evidence type="ECO:0000313" key="1">
    <source>
        <dbReference type="EMBL" id="GKX65286.1"/>
    </source>
</evidence>
<name>A0ACB5R8C1_9CLOT</name>
<gene>
    <name evidence="1" type="ORF">rsdtw13_05440</name>
</gene>
<organism evidence="1 2">
    <name type="scientific">Inconstantimicrobium mannanitabidum</name>
    <dbReference type="NCBI Taxonomy" id="1604901"/>
    <lineage>
        <taxon>Bacteria</taxon>
        <taxon>Bacillati</taxon>
        <taxon>Bacillota</taxon>
        <taxon>Clostridia</taxon>
        <taxon>Eubacteriales</taxon>
        <taxon>Clostridiaceae</taxon>
        <taxon>Inconstantimicrobium</taxon>
    </lineage>
</organism>
<accession>A0ACB5R8C1</accession>
<dbReference type="Proteomes" id="UP001058074">
    <property type="component" value="Unassembled WGS sequence"/>
</dbReference>
<protein>
    <submittedName>
        <fullName evidence="1">Uncharacterized protein</fullName>
    </submittedName>
</protein>